<dbReference type="Pfam" id="PF00196">
    <property type="entry name" value="GerE"/>
    <property type="match status" value="1"/>
</dbReference>
<reference evidence="5 6" key="1">
    <citation type="submission" date="2016-03" db="EMBL/GenBank/DDBJ databases">
        <authorList>
            <consortium name="Pathogen Informatics"/>
        </authorList>
    </citation>
    <scope>NUCLEOTIDE SEQUENCE [LARGE SCALE GENOMIC DNA]</scope>
    <source>
        <strain evidence="6">e1252</strain>
    </source>
</reference>
<dbReference type="PROSITE" id="PS50043">
    <property type="entry name" value="HTH_LUXR_2"/>
    <property type="match status" value="1"/>
</dbReference>
<dbReference type="PROSITE" id="PS00622">
    <property type="entry name" value="HTH_LUXR_1"/>
    <property type="match status" value="1"/>
</dbReference>
<dbReference type="InterPro" id="IPR036388">
    <property type="entry name" value="WH-like_DNA-bd_sf"/>
</dbReference>
<dbReference type="Gene3D" id="3.40.50.2300">
    <property type="match status" value="1"/>
</dbReference>
<dbReference type="PANTHER" id="PTHR45566">
    <property type="entry name" value="HTH-TYPE TRANSCRIPTIONAL REGULATOR YHJB-RELATED"/>
    <property type="match status" value="1"/>
</dbReference>
<dbReference type="InterPro" id="IPR001789">
    <property type="entry name" value="Sig_transdc_resp-reg_receiver"/>
</dbReference>
<dbReference type="RefSeq" id="WP_063144987.1">
    <property type="nucleotide sequence ID" value="NZ_FJXR01000022.1"/>
</dbReference>
<dbReference type="SUPFAM" id="SSF52172">
    <property type="entry name" value="CheY-like"/>
    <property type="match status" value="1"/>
</dbReference>
<feature type="domain" description="HTH luxR-type" evidence="3">
    <location>
        <begin position="134"/>
        <end position="199"/>
    </location>
</feature>
<protein>
    <submittedName>
        <fullName evidence="5">Two component LuxR family transcriptional regulator</fullName>
    </submittedName>
</protein>
<sequence>MNILMIDELPIYIHGMKNELKRVMPECIFSATHSYEDAKAMLKSTPVSIVLLDGDMDYSGFVDELDVEWPTVPVVMMFRKACDRNFNFYRHHNIRGVVTKSLSAEKIMQVINMVLSGVICIPEQVIMHGATAKVNSPVLMLSQRQKEVLSLLANGGTNKQIGRELNISAGTVKVHLESIFHRLQVNNRTQAAKLYFKYIDK</sequence>
<accession>A0A144Q8P6</accession>
<dbReference type="GO" id="GO:0003677">
    <property type="term" value="F:DNA binding"/>
    <property type="evidence" value="ECO:0007669"/>
    <property type="project" value="UniProtKB-KW"/>
</dbReference>
<dbReference type="CDD" id="cd06170">
    <property type="entry name" value="LuxR_C_like"/>
    <property type="match status" value="1"/>
</dbReference>
<organism evidence="5 6">
    <name type="scientific">Enterobacter cloacae</name>
    <dbReference type="NCBI Taxonomy" id="550"/>
    <lineage>
        <taxon>Bacteria</taxon>
        <taxon>Pseudomonadati</taxon>
        <taxon>Pseudomonadota</taxon>
        <taxon>Gammaproteobacteria</taxon>
        <taxon>Enterobacterales</taxon>
        <taxon>Enterobacteriaceae</taxon>
        <taxon>Enterobacter</taxon>
        <taxon>Enterobacter cloacae complex</taxon>
    </lineage>
</organism>
<dbReference type="PROSITE" id="PS50110">
    <property type="entry name" value="RESPONSE_REGULATORY"/>
    <property type="match status" value="1"/>
</dbReference>
<dbReference type="AlphaFoldDB" id="A0A144Q8P6"/>
<name>A0A144Q8P6_ENTCL</name>
<keyword evidence="1" id="KW-0238">DNA-binding</keyword>
<evidence type="ECO:0000259" key="3">
    <source>
        <dbReference type="PROSITE" id="PS50043"/>
    </source>
</evidence>
<dbReference type="SMART" id="SM00421">
    <property type="entry name" value="HTH_LUXR"/>
    <property type="match status" value="1"/>
</dbReference>
<dbReference type="SUPFAM" id="SSF46894">
    <property type="entry name" value="C-terminal effector domain of the bipartite response regulators"/>
    <property type="match status" value="1"/>
</dbReference>
<dbReference type="PRINTS" id="PR00038">
    <property type="entry name" value="HTHLUXR"/>
</dbReference>
<evidence type="ECO:0000259" key="4">
    <source>
        <dbReference type="PROSITE" id="PS50110"/>
    </source>
</evidence>
<dbReference type="GO" id="GO:0000160">
    <property type="term" value="P:phosphorelay signal transduction system"/>
    <property type="evidence" value="ECO:0007669"/>
    <property type="project" value="InterPro"/>
</dbReference>
<dbReference type="InterPro" id="IPR000792">
    <property type="entry name" value="Tscrpt_reg_LuxR_C"/>
</dbReference>
<evidence type="ECO:0000313" key="6">
    <source>
        <dbReference type="Proteomes" id="UP000076008"/>
    </source>
</evidence>
<feature type="domain" description="Response regulatory" evidence="4">
    <location>
        <begin position="2"/>
        <end position="115"/>
    </location>
</feature>
<dbReference type="InterPro" id="IPR051015">
    <property type="entry name" value="EvgA-like"/>
</dbReference>
<dbReference type="Gene3D" id="1.10.10.10">
    <property type="entry name" value="Winged helix-like DNA-binding domain superfamily/Winged helix DNA-binding domain"/>
    <property type="match status" value="1"/>
</dbReference>
<evidence type="ECO:0000256" key="1">
    <source>
        <dbReference type="ARBA" id="ARBA00023125"/>
    </source>
</evidence>
<feature type="modified residue" description="4-aspartylphosphate" evidence="2">
    <location>
        <position position="53"/>
    </location>
</feature>
<dbReference type="PANTHER" id="PTHR45566:SF1">
    <property type="entry name" value="HTH-TYPE TRANSCRIPTIONAL REGULATOR YHJB-RELATED"/>
    <property type="match status" value="1"/>
</dbReference>
<keyword evidence="2" id="KW-0597">Phosphoprotein</keyword>
<dbReference type="EMBL" id="FJXR01000022">
    <property type="protein sequence ID" value="CZV91152.1"/>
    <property type="molecule type" value="Genomic_DNA"/>
</dbReference>
<proteinExistence type="predicted"/>
<dbReference type="GO" id="GO:0006355">
    <property type="term" value="P:regulation of DNA-templated transcription"/>
    <property type="evidence" value="ECO:0007669"/>
    <property type="project" value="InterPro"/>
</dbReference>
<dbReference type="Proteomes" id="UP000076008">
    <property type="component" value="Unassembled WGS sequence"/>
</dbReference>
<dbReference type="InterPro" id="IPR016032">
    <property type="entry name" value="Sig_transdc_resp-reg_C-effctor"/>
</dbReference>
<gene>
    <name evidence="5" type="primary">yhjB_2</name>
    <name evidence="5" type="ORF">SAMEA2273318_03508</name>
</gene>
<evidence type="ECO:0000313" key="5">
    <source>
        <dbReference type="EMBL" id="CZV91152.1"/>
    </source>
</evidence>
<evidence type="ECO:0000256" key="2">
    <source>
        <dbReference type="PROSITE-ProRule" id="PRU00169"/>
    </source>
</evidence>
<dbReference type="InterPro" id="IPR011006">
    <property type="entry name" value="CheY-like_superfamily"/>
</dbReference>